<keyword evidence="5 11" id="KW-0547">Nucleotide-binding</keyword>
<dbReference type="EMBL" id="AP014936">
    <property type="protein sequence ID" value="BAU49530.1"/>
    <property type="molecule type" value="Genomic_DNA"/>
</dbReference>
<dbReference type="PANTHER" id="PTHR43371:SF1">
    <property type="entry name" value="RIBONUCLEOSIDE-DIPHOSPHATE REDUCTASE"/>
    <property type="match status" value="1"/>
</dbReference>
<dbReference type="Pfam" id="PF02867">
    <property type="entry name" value="Ribonuc_red_lgC"/>
    <property type="match status" value="1"/>
</dbReference>
<evidence type="ECO:0000256" key="11">
    <source>
        <dbReference type="RuleBase" id="RU364064"/>
    </source>
</evidence>
<organism evidence="14 15">
    <name type="scientific">Sulfurifustis variabilis</name>
    <dbReference type="NCBI Taxonomy" id="1675686"/>
    <lineage>
        <taxon>Bacteria</taxon>
        <taxon>Pseudomonadati</taxon>
        <taxon>Pseudomonadota</taxon>
        <taxon>Gammaproteobacteria</taxon>
        <taxon>Acidiferrobacterales</taxon>
        <taxon>Acidiferrobacteraceae</taxon>
        <taxon>Sulfurifustis</taxon>
    </lineage>
</organism>
<evidence type="ECO:0000313" key="15">
    <source>
        <dbReference type="Proteomes" id="UP000218899"/>
    </source>
</evidence>
<proteinExistence type="inferred from homology"/>
<comment type="function">
    <text evidence="11">Catalyzes the reduction of ribonucleotides to deoxyribonucleotides. May function to provide a pool of deoxyribonucleotide precursors for DNA repair during oxygen limitation and/or for immediate growth after restoration of oxygen.</text>
</comment>
<keyword evidence="7" id="KW-0215">Deoxyribonucleotide synthesis</keyword>
<evidence type="ECO:0000256" key="2">
    <source>
        <dbReference type="ARBA" id="ARBA00007405"/>
    </source>
</evidence>
<dbReference type="OrthoDB" id="9762933at2"/>
<feature type="domain" description="Ribonucleotide reductase large subunit C-terminal" evidence="13">
    <location>
        <begin position="86"/>
        <end position="575"/>
    </location>
</feature>
<reference evidence="14 15" key="1">
    <citation type="submission" date="2015-08" db="EMBL/GenBank/DDBJ databases">
        <title>Complete genome sequence of Sulfurifustis variabilis.</title>
        <authorList>
            <person name="Miura A."/>
            <person name="Kojima H."/>
            <person name="Fukui M."/>
        </authorList>
    </citation>
    <scope>NUCLEOTIDE SEQUENCE [LARGE SCALE GENOMIC DNA]</scope>
    <source>
        <strain evidence="15">skN76</strain>
    </source>
</reference>
<keyword evidence="6 11" id="KW-0560">Oxidoreductase</keyword>
<evidence type="ECO:0000259" key="13">
    <source>
        <dbReference type="Pfam" id="PF02867"/>
    </source>
</evidence>
<name>A0A1B4V7N0_9GAMM</name>
<dbReference type="InterPro" id="IPR013344">
    <property type="entry name" value="RNR_NrdJ/NrdZ"/>
</dbReference>
<dbReference type="InterPro" id="IPR050862">
    <property type="entry name" value="RdRp_reductase_class-2"/>
</dbReference>
<dbReference type="InterPro" id="IPR013509">
    <property type="entry name" value="RNR_lsu_N"/>
</dbReference>
<evidence type="ECO:0000256" key="6">
    <source>
        <dbReference type="ARBA" id="ARBA00023002"/>
    </source>
</evidence>
<comment type="catalytic activity">
    <reaction evidence="10 11">
        <text>a 2'-deoxyribonucleoside 5'-diphosphate + [thioredoxin]-disulfide + H2O = a ribonucleoside 5'-diphosphate + [thioredoxin]-dithiol</text>
        <dbReference type="Rhea" id="RHEA:23252"/>
        <dbReference type="Rhea" id="RHEA-COMP:10698"/>
        <dbReference type="Rhea" id="RHEA-COMP:10700"/>
        <dbReference type="ChEBI" id="CHEBI:15377"/>
        <dbReference type="ChEBI" id="CHEBI:29950"/>
        <dbReference type="ChEBI" id="CHEBI:50058"/>
        <dbReference type="ChEBI" id="CHEBI:57930"/>
        <dbReference type="ChEBI" id="CHEBI:73316"/>
        <dbReference type="EC" id="1.17.4.1"/>
    </reaction>
</comment>
<dbReference type="GO" id="GO:0071897">
    <property type="term" value="P:DNA biosynthetic process"/>
    <property type="evidence" value="ECO:0007669"/>
    <property type="project" value="UniProtKB-KW"/>
</dbReference>
<dbReference type="EC" id="1.17.4.1" evidence="11"/>
<dbReference type="GO" id="GO:0005524">
    <property type="term" value="F:ATP binding"/>
    <property type="evidence" value="ECO:0007669"/>
    <property type="project" value="InterPro"/>
</dbReference>
<dbReference type="GO" id="GO:0009263">
    <property type="term" value="P:deoxyribonucleotide biosynthetic process"/>
    <property type="evidence" value="ECO:0007669"/>
    <property type="project" value="UniProtKB-KW"/>
</dbReference>
<comment type="similarity">
    <text evidence="2 11">Belongs to the ribonucleoside diphosphate reductase class-2 family.</text>
</comment>
<dbReference type="NCBIfam" id="TIGR02504">
    <property type="entry name" value="NrdJ_Z"/>
    <property type="match status" value="1"/>
</dbReference>
<dbReference type="PRINTS" id="PR01183">
    <property type="entry name" value="RIBORDTASEM1"/>
</dbReference>
<evidence type="ECO:0000256" key="10">
    <source>
        <dbReference type="ARBA" id="ARBA00047754"/>
    </source>
</evidence>
<evidence type="ECO:0000259" key="12">
    <source>
        <dbReference type="Pfam" id="PF00317"/>
    </source>
</evidence>
<evidence type="ECO:0000256" key="4">
    <source>
        <dbReference type="ARBA" id="ARBA00022634"/>
    </source>
</evidence>
<dbReference type="RefSeq" id="WP_096461921.1">
    <property type="nucleotide sequence ID" value="NZ_AP014936.1"/>
</dbReference>
<dbReference type="GO" id="GO:0004748">
    <property type="term" value="F:ribonucleoside-diphosphate reductase activity, thioredoxin disulfide as acceptor"/>
    <property type="evidence" value="ECO:0007669"/>
    <property type="project" value="UniProtKB-EC"/>
</dbReference>
<dbReference type="GO" id="GO:0031419">
    <property type="term" value="F:cobalamin binding"/>
    <property type="evidence" value="ECO:0007669"/>
    <property type="project" value="UniProtKB-KW"/>
</dbReference>
<evidence type="ECO:0000256" key="9">
    <source>
        <dbReference type="ARBA" id="ARBA00023285"/>
    </source>
</evidence>
<keyword evidence="9 11" id="KW-0170">Cobalt</keyword>
<dbReference type="AlphaFoldDB" id="A0A1B4V7N0"/>
<gene>
    <name evidence="14" type="ORF">SVA_2982</name>
</gene>
<dbReference type="Proteomes" id="UP000218899">
    <property type="component" value="Chromosome"/>
</dbReference>
<dbReference type="CDD" id="cd02888">
    <property type="entry name" value="RNR_II_dimer"/>
    <property type="match status" value="1"/>
</dbReference>
<evidence type="ECO:0000256" key="8">
    <source>
        <dbReference type="ARBA" id="ARBA00023157"/>
    </source>
</evidence>
<keyword evidence="4 11" id="KW-0237">DNA synthesis</keyword>
<dbReference type="PANTHER" id="PTHR43371">
    <property type="entry name" value="VITAMIN B12-DEPENDENT RIBONUCLEOTIDE REDUCTASE"/>
    <property type="match status" value="1"/>
</dbReference>
<dbReference type="Gene3D" id="3.20.70.20">
    <property type="match status" value="1"/>
</dbReference>
<keyword evidence="15" id="KW-1185">Reference proteome</keyword>
<evidence type="ECO:0000256" key="1">
    <source>
        <dbReference type="ARBA" id="ARBA00001922"/>
    </source>
</evidence>
<dbReference type="SUPFAM" id="SSF51998">
    <property type="entry name" value="PFL-like glycyl radical enzymes"/>
    <property type="match status" value="1"/>
</dbReference>
<feature type="domain" description="Ribonucleotide reductase large subunit N-terminal" evidence="12">
    <location>
        <begin position="10"/>
        <end position="81"/>
    </location>
</feature>
<dbReference type="Pfam" id="PF00317">
    <property type="entry name" value="Ribonuc_red_lgN"/>
    <property type="match status" value="1"/>
</dbReference>
<protein>
    <recommendedName>
        <fullName evidence="11">Vitamin B12-dependent ribonucleotide reductase</fullName>
        <ecNumber evidence="11">1.17.4.1</ecNumber>
    </recommendedName>
</protein>
<evidence type="ECO:0000256" key="3">
    <source>
        <dbReference type="ARBA" id="ARBA00022628"/>
    </source>
</evidence>
<evidence type="ECO:0000256" key="5">
    <source>
        <dbReference type="ARBA" id="ARBA00022741"/>
    </source>
</evidence>
<dbReference type="KEGG" id="sva:SVA_2982"/>
<accession>A0A1B4V7N0</accession>
<dbReference type="InterPro" id="IPR000788">
    <property type="entry name" value="RNR_lg_C"/>
</dbReference>
<evidence type="ECO:0000313" key="14">
    <source>
        <dbReference type="EMBL" id="BAU49530.1"/>
    </source>
</evidence>
<keyword evidence="3 11" id="KW-0846">Cobalamin</keyword>
<sequence>MAHDPFTSGISRHIWDTKYRYREGETEHDRSIEDTWRRVARTLAAVERDPAAWESRFYAALADFRFLPGGRIQAGAGTRRRVTLFNCFVMGIIEDSMDGIFDGLKEGALTMQQGGGVGYDFSTLRPSGTTARSVGAVASGPVSFMQIWDAMCATLLSTGARRGAMMATLRCDHPDVERFIEAKQAADRLRHFNLSVLVTDAFMQAIREDADWPLVFPLEGEARAGDEIVERDWSGAAGPLPCRVFRRVRARALWDKLMRATYDYAEPGVIFIDRINRLNNLWYDERISATNPCGEIPLPPYGACDLGSINLTCFVRAPFMEQATLDWDGLGSTVEIAVRMMDNVIDASQFPLAKQAERARGTRRIGLGLTGLADTLILLGLHYGEEAARARAAEIMRVICHTAYRTSIALAREKGGFPFLNREKHLAGEFIRGLPEDIREGIRRFGIRNSHLTAIAPTGTISLLANNVSSGLEPVYDFHYSRRVLELDGTYGEYALVDHALDFWRGLHGDDPLPRTFVSTQQLAPEAHLAMQAALQPFVDNSISKTINVPERYSFEEFKDIYARADNLGLKGCTTFRPNPVTGAILKIAEQPENAPLCCSVEREAD</sequence>
<comment type="cofactor">
    <cofactor evidence="1 11">
        <name>adenosylcob(III)alamin</name>
        <dbReference type="ChEBI" id="CHEBI:18408"/>
    </cofactor>
</comment>
<keyword evidence="8" id="KW-1015">Disulfide bond</keyword>
<evidence type="ECO:0000256" key="7">
    <source>
        <dbReference type="ARBA" id="ARBA00023116"/>
    </source>
</evidence>